<protein>
    <submittedName>
        <fullName evidence="4">Uncharacterized protein</fullName>
    </submittedName>
</protein>
<keyword evidence="3" id="KW-0732">Signal</keyword>
<feature type="region of interest" description="Disordered" evidence="2">
    <location>
        <begin position="38"/>
        <end position="167"/>
    </location>
</feature>
<reference evidence="4 5" key="1">
    <citation type="journal article" date="2020" name="G3 (Bethesda)">
        <title>Improved Reference Genome for Cyclotella cryptica CCMP332, a Model for Cell Wall Morphogenesis, Salinity Adaptation, and Lipid Production in Diatoms (Bacillariophyta).</title>
        <authorList>
            <person name="Roberts W.R."/>
            <person name="Downey K.M."/>
            <person name="Ruck E.C."/>
            <person name="Traller J.C."/>
            <person name="Alverson A.J."/>
        </authorList>
    </citation>
    <scope>NUCLEOTIDE SEQUENCE [LARGE SCALE GENOMIC DNA]</scope>
    <source>
        <strain evidence="4 5">CCMP332</strain>
    </source>
</reference>
<feature type="chain" id="PRO_5044858541" evidence="3">
    <location>
        <begin position="24"/>
        <end position="614"/>
    </location>
</feature>
<proteinExistence type="predicted"/>
<evidence type="ECO:0000313" key="5">
    <source>
        <dbReference type="Proteomes" id="UP001516023"/>
    </source>
</evidence>
<feature type="compositionally biased region" description="Basic and acidic residues" evidence="2">
    <location>
        <begin position="144"/>
        <end position="156"/>
    </location>
</feature>
<keyword evidence="5" id="KW-1185">Reference proteome</keyword>
<evidence type="ECO:0000256" key="1">
    <source>
        <dbReference type="SAM" id="Coils"/>
    </source>
</evidence>
<name>A0ABD3PAB5_9STRA</name>
<accession>A0ABD3PAB5</accession>
<comment type="caution">
    <text evidence="4">The sequence shown here is derived from an EMBL/GenBank/DDBJ whole genome shotgun (WGS) entry which is preliminary data.</text>
</comment>
<organism evidence="4 5">
    <name type="scientific">Cyclotella cryptica</name>
    <dbReference type="NCBI Taxonomy" id="29204"/>
    <lineage>
        <taxon>Eukaryota</taxon>
        <taxon>Sar</taxon>
        <taxon>Stramenopiles</taxon>
        <taxon>Ochrophyta</taxon>
        <taxon>Bacillariophyta</taxon>
        <taxon>Coscinodiscophyceae</taxon>
        <taxon>Thalassiosirophycidae</taxon>
        <taxon>Stephanodiscales</taxon>
        <taxon>Stephanodiscaceae</taxon>
        <taxon>Cyclotella</taxon>
    </lineage>
</organism>
<dbReference type="AlphaFoldDB" id="A0ABD3PAB5"/>
<dbReference type="Proteomes" id="UP001516023">
    <property type="component" value="Unassembled WGS sequence"/>
</dbReference>
<feature type="compositionally biased region" description="Polar residues" evidence="2">
    <location>
        <begin position="81"/>
        <end position="91"/>
    </location>
</feature>
<feature type="coiled-coil region" evidence="1">
    <location>
        <begin position="408"/>
        <end position="449"/>
    </location>
</feature>
<evidence type="ECO:0000313" key="4">
    <source>
        <dbReference type="EMBL" id="KAL3784296.1"/>
    </source>
</evidence>
<keyword evidence="1" id="KW-0175">Coiled coil</keyword>
<feature type="signal peptide" evidence="3">
    <location>
        <begin position="1"/>
        <end position="23"/>
    </location>
</feature>
<feature type="coiled-coil region" evidence="1">
    <location>
        <begin position="287"/>
        <end position="321"/>
    </location>
</feature>
<evidence type="ECO:0000256" key="2">
    <source>
        <dbReference type="SAM" id="MobiDB-lite"/>
    </source>
</evidence>
<sequence>MKHRLSLIFATALFATCAPTSRGLSFLSIERRQHKHHGYTHRSRLFGVSNSQPDDNNEDSSHNVLMPEKKPQNNLHGVGATSPSAQENDANLEQKAILRPHAPKTPRPPNSDTKRDEDESMLNRARDLLDTQAQLAASRSPTRRIADEDYYRDKSTPESPSPESFREQEFLHEISHAQNDIGDTIPAVSTALESSIHLLTSGRQGRIIPPHRTSMELIRDSRRRAQKLLSRRDFETEKAEEKKARIKAKMEEELLNVDNRLKAKLDVVHSGIVEDVERMQALIYREMDLEEERMAQFNSLVENLKASAQAIKEDIASENEILYEMKALRSKLDGDSTSARQLDRLILRKQDLLSVESDLLKDLDQCTFDTRQAFMNCERRRNTMQDVLERVSCSVQFLESRECDWSDIDVMEVVLSEATQEVEESEARIVNLKDRIHFAQMKKDEILRESVDMQQPDSDVDAAAYDPLVDLARNSSSIVKLSDLLEKDHIDVVKQLAVSLGNATYSGSKATALALKTLLEAVTAKEGGVAADIARMKTNPVDFQGNATFKETARAAIDSIVDTTKVFLEQAASSEANKEARKSMRNVTNELVSAANAVSVLGTRAYQRLLQQKD</sequence>
<dbReference type="EMBL" id="JABMIG020000239">
    <property type="protein sequence ID" value="KAL3784296.1"/>
    <property type="molecule type" value="Genomic_DNA"/>
</dbReference>
<evidence type="ECO:0000256" key="3">
    <source>
        <dbReference type="SAM" id="SignalP"/>
    </source>
</evidence>
<gene>
    <name evidence="4" type="ORF">HJC23_004960</name>
</gene>
<feature type="compositionally biased region" description="Polar residues" evidence="2">
    <location>
        <begin position="131"/>
        <end position="140"/>
    </location>
</feature>